<dbReference type="SUPFAM" id="SSF110111">
    <property type="entry name" value="Ctag/Cox11"/>
    <property type="match status" value="1"/>
</dbReference>
<keyword evidence="9 10" id="KW-0472">Membrane</keyword>
<dbReference type="InterPro" id="IPR023471">
    <property type="entry name" value="CtaG/Cox11_dom_sf"/>
</dbReference>
<dbReference type="RefSeq" id="WP_379481956.1">
    <property type="nucleotide sequence ID" value="NZ_JBHLTL010000011.1"/>
</dbReference>
<dbReference type="Gene3D" id="2.60.370.10">
    <property type="entry name" value="Ctag/Cox11"/>
    <property type="match status" value="1"/>
</dbReference>
<keyword evidence="10" id="KW-1003">Cell membrane</keyword>
<dbReference type="EMBL" id="JBHLTL010000011">
    <property type="protein sequence ID" value="MFC0590500.1"/>
    <property type="molecule type" value="Genomic_DNA"/>
</dbReference>
<evidence type="ECO:0000313" key="11">
    <source>
        <dbReference type="EMBL" id="MFC0590500.1"/>
    </source>
</evidence>
<dbReference type="NCBIfam" id="NF003465">
    <property type="entry name" value="PRK05089.1"/>
    <property type="match status" value="1"/>
</dbReference>
<sequence>MTAAAPASNRNLRTALIMAAVAAAMLGLGFAAVPLYRIFCQVTGFGGTTMRVSEAKAAQVKVADGHISVRFDANVDRGMGWQFKPQQVTQDMRIGQRKQAFYWAENTSSEPITGVASFNVEPEMAGKYFNKIQCFCFNQQTLQPGQKVDMPVIYYVDPAIAQDPETKDITQITLSYTFHRAANGGAKTLDRADPAR</sequence>
<dbReference type="PANTHER" id="PTHR21320:SF3">
    <property type="entry name" value="CYTOCHROME C OXIDASE ASSEMBLY PROTEIN COX11, MITOCHONDRIAL-RELATED"/>
    <property type="match status" value="1"/>
</dbReference>
<keyword evidence="8 10" id="KW-0186">Copper</keyword>
<evidence type="ECO:0000256" key="8">
    <source>
        <dbReference type="ARBA" id="ARBA00023008"/>
    </source>
</evidence>
<dbReference type="Proteomes" id="UP001589943">
    <property type="component" value="Unassembled WGS sequence"/>
</dbReference>
<evidence type="ECO:0000313" key="12">
    <source>
        <dbReference type="Proteomes" id="UP001589943"/>
    </source>
</evidence>
<keyword evidence="5 10" id="KW-0812">Transmembrane</keyword>
<accession>A0ABV6PKY3</accession>
<proteinExistence type="inferred from homology"/>
<comment type="subcellular location">
    <subcellularLocation>
        <location evidence="2 10">Cell inner membrane</location>
        <topology evidence="2 10">Single-pass type II membrane protein</topology>
        <orientation evidence="2 10">Periplasmic side</orientation>
    </subcellularLocation>
</comment>
<keyword evidence="7 10" id="KW-1133">Transmembrane helix</keyword>
<reference evidence="11 12" key="1">
    <citation type="submission" date="2024-09" db="EMBL/GenBank/DDBJ databases">
        <authorList>
            <person name="Sun Q."/>
            <person name="Mori K."/>
        </authorList>
    </citation>
    <scope>NUCLEOTIDE SEQUENCE [LARGE SCALE GENOMIC DNA]</scope>
    <source>
        <strain evidence="11 12">NCAIM B.02537</strain>
    </source>
</reference>
<keyword evidence="10" id="KW-0997">Cell inner membrane</keyword>
<feature type="topological domain" description="Cytoplasmic" evidence="10">
    <location>
        <begin position="1"/>
        <end position="9"/>
    </location>
</feature>
<evidence type="ECO:0000256" key="3">
    <source>
        <dbReference type="ARBA" id="ARBA00009620"/>
    </source>
</evidence>
<evidence type="ECO:0000256" key="10">
    <source>
        <dbReference type="HAMAP-Rule" id="MF_00155"/>
    </source>
</evidence>
<evidence type="ECO:0000256" key="1">
    <source>
        <dbReference type="ARBA" id="ARBA00004007"/>
    </source>
</evidence>
<gene>
    <name evidence="10" type="primary">ctaG</name>
    <name evidence="11" type="ORF">ACFFF7_13905</name>
</gene>
<evidence type="ECO:0000256" key="9">
    <source>
        <dbReference type="ARBA" id="ARBA00023136"/>
    </source>
</evidence>
<feature type="topological domain" description="Periplasmic" evidence="10">
    <location>
        <begin position="33"/>
        <end position="196"/>
    </location>
</feature>
<comment type="function">
    <text evidence="1 10">Exerts its effect at some terminal stage of cytochrome c oxidase synthesis, probably by being involved in the insertion of the copper B into subunit I.</text>
</comment>
<comment type="caution">
    <text evidence="11">The sequence shown here is derived from an EMBL/GenBank/DDBJ whole genome shotgun (WGS) entry which is preliminary data.</text>
</comment>
<dbReference type="Pfam" id="PF04442">
    <property type="entry name" value="CtaG_Cox11"/>
    <property type="match status" value="1"/>
</dbReference>
<organism evidence="11 12">
    <name type="scientific">Novosphingobium aquiterrae</name>
    <dbReference type="NCBI Taxonomy" id="624388"/>
    <lineage>
        <taxon>Bacteria</taxon>
        <taxon>Pseudomonadati</taxon>
        <taxon>Pseudomonadota</taxon>
        <taxon>Alphaproteobacteria</taxon>
        <taxon>Sphingomonadales</taxon>
        <taxon>Sphingomonadaceae</taxon>
        <taxon>Novosphingobium</taxon>
    </lineage>
</organism>
<dbReference type="PIRSF" id="PIRSF005413">
    <property type="entry name" value="COX11"/>
    <property type="match status" value="1"/>
</dbReference>
<dbReference type="InterPro" id="IPR007533">
    <property type="entry name" value="Cyt_c_oxidase_assmbl_CtaG"/>
</dbReference>
<protein>
    <recommendedName>
        <fullName evidence="4 10">Cytochrome c oxidase assembly protein CtaG</fullName>
    </recommendedName>
</protein>
<evidence type="ECO:0000256" key="6">
    <source>
        <dbReference type="ARBA" id="ARBA00022968"/>
    </source>
</evidence>
<name>A0ABV6PKY3_9SPHN</name>
<keyword evidence="12" id="KW-1185">Reference proteome</keyword>
<keyword evidence="6 10" id="KW-0735">Signal-anchor</keyword>
<dbReference type="PANTHER" id="PTHR21320">
    <property type="entry name" value="CYTOCHROME C OXIDASE ASSEMBLY PROTEIN COX11-RELATED"/>
    <property type="match status" value="1"/>
</dbReference>
<dbReference type="HAMAP" id="MF_00155">
    <property type="entry name" value="CtaG"/>
    <property type="match status" value="1"/>
</dbReference>
<comment type="similarity">
    <text evidence="3 10">Belongs to the COX11/CtaG family.</text>
</comment>
<evidence type="ECO:0000256" key="2">
    <source>
        <dbReference type="ARBA" id="ARBA00004382"/>
    </source>
</evidence>
<evidence type="ECO:0000256" key="5">
    <source>
        <dbReference type="ARBA" id="ARBA00022692"/>
    </source>
</evidence>
<evidence type="ECO:0000256" key="7">
    <source>
        <dbReference type="ARBA" id="ARBA00022989"/>
    </source>
</evidence>
<evidence type="ECO:0000256" key="4">
    <source>
        <dbReference type="ARBA" id="ARBA00015384"/>
    </source>
</evidence>